<dbReference type="AlphaFoldDB" id="A0AA42HV31"/>
<organism evidence="1 2">
    <name type="scientific">Comamonas aquatica</name>
    <dbReference type="NCBI Taxonomy" id="225991"/>
    <lineage>
        <taxon>Bacteria</taxon>
        <taxon>Pseudomonadati</taxon>
        <taxon>Pseudomonadota</taxon>
        <taxon>Betaproteobacteria</taxon>
        <taxon>Burkholderiales</taxon>
        <taxon>Comamonadaceae</taxon>
        <taxon>Comamonas</taxon>
    </lineage>
</organism>
<reference evidence="1" key="1">
    <citation type="submission" date="2022-09" db="EMBL/GenBank/DDBJ databases">
        <title>Intensive care unit water sources are persistently colonized with multi-drug resistant bacteria and are the site of extensive horizontal gene transfer of antibiotic resistance genes.</title>
        <authorList>
            <person name="Diorio-Toth L."/>
        </authorList>
    </citation>
    <scope>NUCLEOTIDE SEQUENCE</scope>
    <source>
        <strain evidence="1">GD04130</strain>
    </source>
</reference>
<sequence>MKIPMHLGHRPILTVEDYEKIDGPYKDDTDAQGLSVGIAQWNGAGRNELSAKVWRHSGERWSRQSEELPLHRVLDLATLICKAIQTSAGGQPTPLDEKFKVAVADNGNDTSSLLVAMGAELGKNQEHIKASLDRLKKAISELK</sequence>
<evidence type="ECO:0000313" key="1">
    <source>
        <dbReference type="EMBL" id="MDH0364829.1"/>
    </source>
</evidence>
<accession>A0AA42HV31</accession>
<gene>
    <name evidence="1" type="ORF">N7330_17505</name>
</gene>
<dbReference type="Pfam" id="PF20140">
    <property type="entry name" value="DUF6530"/>
    <property type="match status" value="1"/>
</dbReference>
<dbReference type="Proteomes" id="UP001158297">
    <property type="component" value="Unassembled WGS sequence"/>
</dbReference>
<protein>
    <submittedName>
        <fullName evidence="1">DUF6530 family protein</fullName>
    </submittedName>
</protein>
<comment type="caution">
    <text evidence="1">The sequence shown here is derived from an EMBL/GenBank/DDBJ whole genome shotgun (WGS) entry which is preliminary data.</text>
</comment>
<name>A0AA42HV31_9BURK</name>
<dbReference type="EMBL" id="JAODZU010000027">
    <property type="protein sequence ID" value="MDH0364829.1"/>
    <property type="molecule type" value="Genomic_DNA"/>
</dbReference>
<proteinExistence type="predicted"/>
<dbReference type="InterPro" id="IPR045352">
    <property type="entry name" value="DUF6530"/>
</dbReference>
<evidence type="ECO:0000313" key="2">
    <source>
        <dbReference type="Proteomes" id="UP001158297"/>
    </source>
</evidence>
<dbReference type="RefSeq" id="WP_154164633.1">
    <property type="nucleotide sequence ID" value="NZ_JAODZU010000027.1"/>
</dbReference>